<evidence type="ECO:0000256" key="3">
    <source>
        <dbReference type="ARBA" id="ARBA00022475"/>
    </source>
</evidence>
<name>A0A0W0U8S9_9GAMM</name>
<feature type="transmembrane region" description="Helical" evidence="7">
    <location>
        <begin position="403"/>
        <end position="423"/>
    </location>
</feature>
<dbReference type="EMBL" id="LNYB01000008">
    <property type="protein sequence ID" value="KTD04382.1"/>
    <property type="molecule type" value="Genomic_DNA"/>
</dbReference>
<proteinExistence type="predicted"/>
<keyword evidence="6 7" id="KW-0472">Membrane</keyword>
<dbReference type="PANTHER" id="PTHR43266">
    <property type="entry name" value="MACROLIDE-EFFLUX PROTEIN"/>
    <property type="match status" value="1"/>
</dbReference>
<sequence>MPDQISYLLKKKVFLPFFLTQFFGAFNDNAYKLSILTLISYHLSTTPTQSEHYQAWAGALFILPFFLFSATAGQLADKYDKARMARWVKSFEVLLMIVGAFALYYQTVFLMMIVLTGMGIHSSFFGPLKYAILPDLLPRPLLLNATALIESSTFLAILLGTTFGALVIGSTDAHISYAIVLTNIIAILGLLSSLLIPNTPPKIETLKVDWRVWHATRLMLKETMLNKKVLPTIFTISWFWLLGAVVLTKLPDYMHYVLNADTTVFAVFLALFSIGIAFGSIAIGYFLGGKITLKYVPLAMLLLSAFAIDLYFASPKVTSTLPLQELSVFFTQINNIRVTIDFFLFSFCGGLFIVPLYTFLQVASEDDMRARVIASNNIFNALFMVLGSLLVMFLLYLQLGITVIFLILAILNAIVAIGLWLLLRNYFKN</sequence>
<evidence type="ECO:0000256" key="2">
    <source>
        <dbReference type="ARBA" id="ARBA00022448"/>
    </source>
</evidence>
<comment type="subcellular location">
    <subcellularLocation>
        <location evidence="1">Cell membrane</location>
        <topology evidence="1">Multi-pass membrane protein</topology>
    </subcellularLocation>
</comment>
<keyword evidence="9" id="KW-0808">Transferase</keyword>
<feature type="domain" description="Major facilitator superfamily (MFS) profile" evidence="8">
    <location>
        <begin position="13"/>
        <end position="427"/>
    </location>
</feature>
<keyword evidence="9" id="KW-0012">Acyltransferase</keyword>
<evidence type="ECO:0000256" key="5">
    <source>
        <dbReference type="ARBA" id="ARBA00022989"/>
    </source>
</evidence>
<dbReference type="STRING" id="453.Lfee_0209"/>
<feature type="transmembrane region" description="Helical" evidence="7">
    <location>
        <begin position="267"/>
        <end position="288"/>
    </location>
</feature>
<keyword evidence="3" id="KW-1003">Cell membrane</keyword>
<dbReference type="PATRIC" id="fig|453.4.peg.230"/>
<evidence type="ECO:0000256" key="1">
    <source>
        <dbReference type="ARBA" id="ARBA00004651"/>
    </source>
</evidence>
<organism evidence="9 10">
    <name type="scientific">Legionella feeleii</name>
    <dbReference type="NCBI Taxonomy" id="453"/>
    <lineage>
        <taxon>Bacteria</taxon>
        <taxon>Pseudomonadati</taxon>
        <taxon>Pseudomonadota</taxon>
        <taxon>Gammaproteobacteria</taxon>
        <taxon>Legionellales</taxon>
        <taxon>Legionellaceae</taxon>
        <taxon>Legionella</taxon>
    </lineage>
</organism>
<evidence type="ECO:0000259" key="8">
    <source>
        <dbReference type="PROSITE" id="PS50850"/>
    </source>
</evidence>
<protein>
    <submittedName>
        <fullName evidence="9">2-acylglycerophosphoethanolamine acyltransferase</fullName>
    </submittedName>
</protein>
<dbReference type="InterPro" id="IPR011701">
    <property type="entry name" value="MFS"/>
</dbReference>
<dbReference type="InterPro" id="IPR036259">
    <property type="entry name" value="MFS_trans_sf"/>
</dbReference>
<dbReference type="OrthoDB" id="9803968at2"/>
<feature type="transmembrane region" description="Helical" evidence="7">
    <location>
        <begin position="229"/>
        <end position="247"/>
    </location>
</feature>
<dbReference type="PANTHER" id="PTHR43266:SF2">
    <property type="entry name" value="MAJOR FACILITATOR SUPERFAMILY (MFS) PROFILE DOMAIN-CONTAINING PROTEIN"/>
    <property type="match status" value="1"/>
</dbReference>
<dbReference type="PROSITE" id="PS50850">
    <property type="entry name" value="MFS"/>
    <property type="match status" value="1"/>
</dbReference>
<dbReference type="CDD" id="cd06173">
    <property type="entry name" value="MFS_MefA_like"/>
    <property type="match status" value="1"/>
</dbReference>
<feature type="transmembrane region" description="Helical" evidence="7">
    <location>
        <begin position="175"/>
        <end position="196"/>
    </location>
</feature>
<feature type="transmembrane region" description="Helical" evidence="7">
    <location>
        <begin position="378"/>
        <end position="397"/>
    </location>
</feature>
<reference evidence="9 10" key="1">
    <citation type="submission" date="2015-11" db="EMBL/GenBank/DDBJ databases">
        <title>Genomic analysis of 38 Legionella species identifies large and diverse effector repertoires.</title>
        <authorList>
            <person name="Burstein D."/>
            <person name="Amaro F."/>
            <person name="Zusman T."/>
            <person name="Lifshitz Z."/>
            <person name="Cohen O."/>
            <person name="Gilbert J.A."/>
            <person name="Pupko T."/>
            <person name="Shuman H.A."/>
            <person name="Segal G."/>
        </authorList>
    </citation>
    <scope>NUCLEOTIDE SEQUENCE [LARGE SCALE GENOMIC DNA]</scope>
    <source>
        <strain evidence="9 10">WO-44C</strain>
    </source>
</reference>
<dbReference type="Pfam" id="PF07690">
    <property type="entry name" value="MFS_1"/>
    <property type="match status" value="1"/>
</dbReference>
<feature type="transmembrane region" description="Helical" evidence="7">
    <location>
        <begin position="53"/>
        <end position="75"/>
    </location>
</feature>
<dbReference type="Gene3D" id="1.20.1250.20">
    <property type="entry name" value="MFS general substrate transporter like domains"/>
    <property type="match status" value="1"/>
</dbReference>
<dbReference type="Proteomes" id="UP000054698">
    <property type="component" value="Unassembled WGS sequence"/>
</dbReference>
<evidence type="ECO:0000256" key="4">
    <source>
        <dbReference type="ARBA" id="ARBA00022692"/>
    </source>
</evidence>
<feature type="transmembrane region" description="Helical" evidence="7">
    <location>
        <begin position="334"/>
        <end position="357"/>
    </location>
</feature>
<evidence type="ECO:0000256" key="6">
    <source>
        <dbReference type="ARBA" id="ARBA00023136"/>
    </source>
</evidence>
<evidence type="ECO:0000313" key="10">
    <source>
        <dbReference type="Proteomes" id="UP000054698"/>
    </source>
</evidence>
<dbReference type="GO" id="GO:0005886">
    <property type="term" value="C:plasma membrane"/>
    <property type="evidence" value="ECO:0007669"/>
    <property type="project" value="UniProtKB-SubCell"/>
</dbReference>
<dbReference type="RefSeq" id="WP_058443422.1">
    <property type="nucleotide sequence ID" value="NZ_CAAAHT010000013.1"/>
</dbReference>
<dbReference type="GO" id="GO:0016746">
    <property type="term" value="F:acyltransferase activity"/>
    <property type="evidence" value="ECO:0007669"/>
    <property type="project" value="UniProtKB-KW"/>
</dbReference>
<keyword evidence="4 7" id="KW-0812">Transmembrane</keyword>
<dbReference type="GO" id="GO:0022857">
    <property type="term" value="F:transmembrane transporter activity"/>
    <property type="evidence" value="ECO:0007669"/>
    <property type="project" value="InterPro"/>
</dbReference>
<dbReference type="SUPFAM" id="SSF103473">
    <property type="entry name" value="MFS general substrate transporter"/>
    <property type="match status" value="1"/>
</dbReference>
<dbReference type="AlphaFoldDB" id="A0A0W0U8S9"/>
<comment type="caution">
    <text evidence="9">The sequence shown here is derived from an EMBL/GenBank/DDBJ whole genome shotgun (WGS) entry which is preliminary data.</text>
</comment>
<dbReference type="InterPro" id="IPR020846">
    <property type="entry name" value="MFS_dom"/>
</dbReference>
<evidence type="ECO:0000313" key="9">
    <source>
        <dbReference type="EMBL" id="KTD04382.1"/>
    </source>
</evidence>
<accession>A0A0W0U8S9</accession>
<keyword evidence="2" id="KW-0813">Transport</keyword>
<keyword evidence="5 7" id="KW-1133">Transmembrane helix</keyword>
<feature type="transmembrane region" description="Helical" evidence="7">
    <location>
        <begin position="145"/>
        <end position="169"/>
    </location>
</feature>
<keyword evidence="10" id="KW-1185">Reference proteome</keyword>
<feature type="transmembrane region" description="Helical" evidence="7">
    <location>
        <begin position="87"/>
        <end position="105"/>
    </location>
</feature>
<evidence type="ECO:0000256" key="7">
    <source>
        <dbReference type="SAM" id="Phobius"/>
    </source>
</evidence>
<gene>
    <name evidence="9" type="ORF">Lfee_0209</name>
</gene>